<dbReference type="SUPFAM" id="SSF51445">
    <property type="entry name" value="(Trans)glycosidases"/>
    <property type="match status" value="1"/>
</dbReference>
<accession>G8E0P8</accession>
<sequence length="532" mass="61500">MEAQSIPLSVHNPSSIHRRDFPPDFIFGAASAAYQYEGAANEYGRGPSIWDFWTQRHPGKMVDCSNGNVAIDSYHRFKEDVKIMKKIGLDAYRFSISWSRLLPSGKLSGGVNKEGVNFYNDFIDELVANGIEPFVTLFHWDLPQALENEYGGFLSPRIIADYVDFAELCFWEFGDRVKNWATCNEPWTYTVSGYVLGNFPPGRGPSSRETMRSLPALCRRSILHTHICTDGNPATEPYRVAHHLLLSHAAAVEKYRTKYQTCQRGKIGIVLNVTWLEPFSEWCPNDRKAAERGLDFKLGWFLEPVINGDYPQSMQNLVKQRLPKFSEEESKLLKGSFDFIGINYYTSNYAKDAPQAGSDGKLSYNTDSKVEITHERKKDVPIGPLGGSNWVYLYPEGIYRLLDWMRKKYNNPLVYITENGVDDKNDTKLTLSEARHDETRRDYHEKHLRFLHYATHEGANVKGYFAWSFMDNFEWSEGYSVRFGMIYIDYKNDLARYPKDSAIWYKNFLTKTEKTKKRQLDHKELDNIPQKK</sequence>
<dbReference type="PRINTS" id="PR00131">
    <property type="entry name" value="GLHYDRLASE1"/>
</dbReference>
<evidence type="ECO:0000256" key="2">
    <source>
        <dbReference type="ARBA" id="ARBA00022801"/>
    </source>
</evidence>
<dbReference type="InterPro" id="IPR001360">
    <property type="entry name" value="Glyco_hydro_1"/>
</dbReference>
<evidence type="ECO:0000256" key="1">
    <source>
        <dbReference type="ARBA" id="ARBA00010838"/>
    </source>
</evidence>
<reference evidence="5" key="1">
    <citation type="journal article" date="2011" name="BMC Genomics">
        <title>Pyrosequencing of the Camptotheca acuminata transcriptome Reveals Putative Genes Involved in Camptothecin Biosynthesis and Transport.</title>
        <authorList>
            <person name="Sun Y."/>
            <person name="Luo H."/>
            <person name="Li Y."/>
            <person name="Sun C."/>
            <person name="Song J."/>
            <person name="Niu Y."/>
            <person name="Zhu Y."/>
            <person name="Dong L."/>
            <person name="Lv A."/>
            <person name="Tramontano E."/>
            <person name="Chen S."/>
        </authorList>
    </citation>
    <scope>NUCLEOTIDE SEQUENCE</scope>
    <source>
        <tissue evidence="5">Young leaves</tissue>
    </source>
</reference>
<dbReference type="EC" id="3.2.1.105" evidence="5"/>
<dbReference type="InterPro" id="IPR017853">
    <property type="entry name" value="GH"/>
</dbReference>
<dbReference type="FunFam" id="3.20.20.80:FF:000022">
    <property type="entry name" value="Beta-glucosidase 11"/>
    <property type="match status" value="1"/>
</dbReference>
<dbReference type="Gene3D" id="3.20.20.80">
    <property type="entry name" value="Glycosidases"/>
    <property type="match status" value="1"/>
</dbReference>
<keyword evidence="3 5" id="KW-0326">Glycosidase</keyword>
<dbReference type="InterPro" id="IPR033132">
    <property type="entry name" value="GH_1_N_CS"/>
</dbReference>
<dbReference type="GO" id="GO:0050422">
    <property type="term" value="F:strictosidine beta-glucosidase activity"/>
    <property type="evidence" value="ECO:0007669"/>
    <property type="project" value="UniProtKB-EC"/>
</dbReference>
<keyword evidence="2 5" id="KW-0378">Hydrolase</keyword>
<dbReference type="PROSITE" id="PS00653">
    <property type="entry name" value="GLYCOSYL_HYDROL_F1_2"/>
    <property type="match status" value="1"/>
</dbReference>
<protein>
    <submittedName>
        <fullName evidence="5">Putative strictosidine beta-D-glucosidase</fullName>
        <ecNumber evidence="5">3.2.1.105</ecNumber>
    </submittedName>
</protein>
<dbReference type="GO" id="GO:0009821">
    <property type="term" value="P:alkaloid biosynthetic process"/>
    <property type="evidence" value="ECO:0007669"/>
    <property type="project" value="UniProtKB-ARBA"/>
</dbReference>
<evidence type="ECO:0000256" key="4">
    <source>
        <dbReference type="RuleBase" id="RU003690"/>
    </source>
</evidence>
<dbReference type="EMBL" id="JF508379">
    <property type="protein sequence ID" value="AES93119.1"/>
    <property type="molecule type" value="mRNA"/>
</dbReference>
<organism evidence="5">
    <name type="scientific">Camptotheca acuminata</name>
    <name type="common">Happy tree</name>
    <dbReference type="NCBI Taxonomy" id="16922"/>
    <lineage>
        <taxon>Eukaryota</taxon>
        <taxon>Viridiplantae</taxon>
        <taxon>Streptophyta</taxon>
        <taxon>Embryophyta</taxon>
        <taxon>Tracheophyta</taxon>
        <taxon>Spermatophyta</taxon>
        <taxon>Magnoliopsida</taxon>
        <taxon>eudicotyledons</taxon>
        <taxon>Gunneridae</taxon>
        <taxon>Pentapetalae</taxon>
        <taxon>asterids</taxon>
        <taxon>Cornales</taxon>
        <taxon>Nyssaceae</taxon>
        <taxon>Camptotheca</taxon>
    </lineage>
</organism>
<name>G8E0P8_CAMAC</name>
<proteinExistence type="evidence at transcript level"/>
<gene>
    <name evidence="5" type="primary">PGD</name>
</gene>
<comment type="similarity">
    <text evidence="1 4">Belongs to the glycosyl hydrolase 1 family.</text>
</comment>
<dbReference type="GO" id="GO:0005975">
    <property type="term" value="P:carbohydrate metabolic process"/>
    <property type="evidence" value="ECO:0007669"/>
    <property type="project" value="InterPro"/>
</dbReference>
<dbReference type="Pfam" id="PF00232">
    <property type="entry name" value="Glyco_hydro_1"/>
    <property type="match status" value="1"/>
</dbReference>
<dbReference type="AlphaFoldDB" id="G8E0P8"/>
<dbReference type="PANTHER" id="PTHR10353">
    <property type="entry name" value="GLYCOSYL HYDROLASE"/>
    <property type="match status" value="1"/>
</dbReference>
<reference evidence="5" key="2">
    <citation type="submission" date="2011-03" db="EMBL/GenBank/DDBJ databases">
        <authorList>
            <person name="Chen S.L."/>
            <person name="Sun Y.Z."/>
            <person name="Niu Y."/>
        </authorList>
    </citation>
    <scope>NUCLEOTIDE SEQUENCE</scope>
    <source>
        <tissue evidence="5">Young leaves</tissue>
    </source>
</reference>
<evidence type="ECO:0000313" key="5">
    <source>
        <dbReference type="EMBL" id="AES93119.1"/>
    </source>
</evidence>
<evidence type="ECO:0000256" key="3">
    <source>
        <dbReference type="ARBA" id="ARBA00023295"/>
    </source>
</evidence>
<dbReference type="PANTHER" id="PTHR10353:SF137">
    <property type="entry name" value="MYROSINASE 3-RELATED"/>
    <property type="match status" value="1"/>
</dbReference>